<name>A0ABP8VAJ8_9GAMM</name>
<organism evidence="1 2">
    <name type="scientific">Kistimonas scapharcae</name>
    <dbReference type="NCBI Taxonomy" id="1036133"/>
    <lineage>
        <taxon>Bacteria</taxon>
        <taxon>Pseudomonadati</taxon>
        <taxon>Pseudomonadota</taxon>
        <taxon>Gammaproteobacteria</taxon>
        <taxon>Oceanospirillales</taxon>
        <taxon>Endozoicomonadaceae</taxon>
        <taxon>Kistimonas</taxon>
    </lineage>
</organism>
<dbReference type="Pfam" id="PF06992">
    <property type="entry name" value="Phage_lambda_P"/>
    <property type="match status" value="1"/>
</dbReference>
<reference evidence="2" key="1">
    <citation type="journal article" date="2019" name="Int. J. Syst. Evol. Microbiol.">
        <title>The Global Catalogue of Microorganisms (GCM) 10K type strain sequencing project: providing services to taxonomists for standard genome sequencing and annotation.</title>
        <authorList>
            <consortium name="The Broad Institute Genomics Platform"/>
            <consortium name="The Broad Institute Genome Sequencing Center for Infectious Disease"/>
            <person name="Wu L."/>
            <person name="Ma J."/>
        </authorList>
    </citation>
    <scope>NUCLEOTIDE SEQUENCE [LARGE SCALE GENOMIC DNA]</scope>
    <source>
        <strain evidence="2">JCM 17805</strain>
    </source>
</reference>
<accession>A0ABP8VAJ8</accession>
<dbReference type="Proteomes" id="UP001500604">
    <property type="component" value="Unassembled WGS sequence"/>
</dbReference>
<sequence>MVFGAMKIAWPGQYDKHFGREGKEKEREAAKRMWMQDEAFSRLTEQQIAIGIKKMISGSEYMPSLASFVNFCKAKPEDLGIPSVAEAWREACNNSHEVLSHKWSHQAVYLAGKQTDWHQIRGASGEKEVSRLRNQFGYCYQALVNRLMAGEDISGEIPLAITDQSRKTVEQMQERRGREQVAKAMEEYGIPERLSASSAMDRMRASLSAPCQRKKTRREAQVLAITDYSKERLANVVAMRRRDLGVGGAA</sequence>
<proteinExistence type="predicted"/>
<protein>
    <recommendedName>
        <fullName evidence="3">Replication protein P</fullName>
    </recommendedName>
</protein>
<comment type="caution">
    <text evidence="1">The sequence shown here is derived from an EMBL/GenBank/DDBJ whole genome shotgun (WGS) entry which is preliminary data.</text>
</comment>
<evidence type="ECO:0000313" key="1">
    <source>
        <dbReference type="EMBL" id="GAA4652055.1"/>
    </source>
</evidence>
<dbReference type="EMBL" id="BAABFL010000468">
    <property type="protein sequence ID" value="GAA4652055.1"/>
    <property type="molecule type" value="Genomic_DNA"/>
</dbReference>
<gene>
    <name evidence="1" type="ORF">GCM10023116_43390</name>
</gene>
<evidence type="ECO:0008006" key="3">
    <source>
        <dbReference type="Google" id="ProtNLM"/>
    </source>
</evidence>
<evidence type="ECO:0000313" key="2">
    <source>
        <dbReference type="Proteomes" id="UP001500604"/>
    </source>
</evidence>
<dbReference type="RefSeq" id="WP_345198548.1">
    <property type="nucleotide sequence ID" value="NZ_BAABFL010000468.1"/>
</dbReference>
<keyword evidence="2" id="KW-1185">Reference proteome</keyword>
<dbReference type="InterPro" id="IPR009731">
    <property type="entry name" value="P-like"/>
</dbReference>